<dbReference type="SUPFAM" id="SSF53335">
    <property type="entry name" value="S-adenosyl-L-methionine-dependent methyltransferases"/>
    <property type="match status" value="1"/>
</dbReference>
<sequence>MTRPAIYSRPAKPLTIPVRARRDAPALALDAVPEVIAVDRATECHVTPDAVARRMVDYLGPVGDYLTLEPSAGTGQLARALIASGHSPRELTLIERHHALAATLRGIGPTLHRCFLEYADEVRGAAEFPRVIMNPPFRDVRKHVAAALALLGRGGHAEPATLVALVPVTFDHPEAEHLETLPPDTFSAARVHTKIIRIQRS</sequence>
<evidence type="ECO:0000313" key="1">
    <source>
        <dbReference type="EMBL" id="OWJ75038.1"/>
    </source>
</evidence>
<keyword evidence="2" id="KW-1185">Reference proteome</keyword>
<organism evidence="1 2">
    <name type="scientific">Haematobacter genomosp. 1</name>
    <dbReference type="NCBI Taxonomy" id="366618"/>
    <lineage>
        <taxon>Bacteria</taxon>
        <taxon>Pseudomonadati</taxon>
        <taxon>Pseudomonadota</taxon>
        <taxon>Alphaproteobacteria</taxon>
        <taxon>Rhodobacterales</taxon>
        <taxon>Paracoccaceae</taxon>
        <taxon>Haematobacter</taxon>
    </lineage>
</organism>
<dbReference type="AlphaFoldDB" id="A0A212A6V8"/>
<keyword evidence="1" id="KW-0808">Transferase</keyword>
<comment type="caution">
    <text evidence="1">The sequence shown here is derived from an EMBL/GenBank/DDBJ whole genome shotgun (WGS) entry which is preliminary data.</text>
</comment>
<evidence type="ECO:0000313" key="2">
    <source>
        <dbReference type="Proteomes" id="UP000196878"/>
    </source>
</evidence>
<dbReference type="EMBL" id="NIPW01000046">
    <property type="protein sequence ID" value="OWJ75038.1"/>
    <property type="molecule type" value="Genomic_DNA"/>
</dbReference>
<dbReference type="OrthoDB" id="270332at2"/>
<dbReference type="GO" id="GO:0008168">
    <property type="term" value="F:methyltransferase activity"/>
    <property type="evidence" value="ECO:0007669"/>
    <property type="project" value="UniProtKB-KW"/>
</dbReference>
<protein>
    <submittedName>
        <fullName evidence="1">Methyltransferase type 11</fullName>
    </submittedName>
</protein>
<dbReference type="GO" id="GO:0032259">
    <property type="term" value="P:methylation"/>
    <property type="evidence" value="ECO:0007669"/>
    <property type="project" value="UniProtKB-KW"/>
</dbReference>
<keyword evidence="1" id="KW-0489">Methyltransferase</keyword>
<dbReference type="Proteomes" id="UP000196878">
    <property type="component" value="Unassembled WGS sequence"/>
</dbReference>
<proteinExistence type="predicted"/>
<reference evidence="1 2" key="1">
    <citation type="submission" date="2016-12" db="EMBL/GenBank/DDBJ databases">
        <title>Comparison of Traditional DNA-DNA Hybridization with In Silico Genomic Analysis.</title>
        <authorList>
            <person name="Nicholson A.C."/>
            <person name="Humrighouse B.W."/>
            <person name="Graziano J."/>
            <person name="Lasker B."/>
            <person name="Whitney A.M."/>
            <person name="Mcquiston J.R."/>
        </authorList>
    </citation>
    <scope>NUCLEOTIDE SEQUENCE [LARGE SCALE GENOMIC DNA]</scope>
    <source>
        <strain evidence="1 2">H2240</strain>
    </source>
</reference>
<name>A0A212A6V8_9RHOB</name>
<dbReference type="InterPro" id="IPR029063">
    <property type="entry name" value="SAM-dependent_MTases_sf"/>
</dbReference>
<accession>A0A212A6V8</accession>
<dbReference type="Gene3D" id="3.40.50.150">
    <property type="entry name" value="Vaccinia Virus protein VP39"/>
    <property type="match status" value="1"/>
</dbReference>
<dbReference type="RefSeq" id="WP_088216788.1">
    <property type="nucleotide sequence ID" value="NZ_NIPW01000046.1"/>
</dbReference>
<gene>
    <name evidence="1" type="ORF">CDV49_18120</name>
</gene>